<proteinExistence type="predicted"/>
<sequence length="536" mass="60921">MAREAEFKKQRVFNTGNRVAKPVWNNANRVNRANNFVPRTIQLNAVRAFVNTVKFLMYPRFLSMVLEAKPVNTNLYLAYQLTKKIFGNMNRGFAGVYRPLLANMIAGHDENQGEPQEGPVESQPPPNASVPSTSQPTTEPHPDQELETKTELHGSSSDFVHTPPTQVETSSAKLKSISHEPMEHNYDQPQPLPVQQPVSPEPQPTSPPKIDNLEKELKENKQTTAVVIVKLVKKVKKLETRVKYGNLPTKKMVLSDSENEDVANSSKQGRNLGEEDVFETPKGKDSGEADISPSGLQAAETLVSGDKKFKSASEEIKSGFTNISFGEVRFSQRKGKEVLEKQPRPKRSKKQIREEEASLAKIARIQAQEAVEIKRKAKLQRLDALAAKRLNDEFEMSGQQRKRADEVQQQAQYYIEEDWDLIRARMEASTELRKSVFGTDIDAEDYAKKMVELVEKRRREIREQKLKAKKNKPMTQVQFERTIRSIENFIPMDSEREKESLKRSGETLQGAEKKKQKVLDVEDIPIPESAKFVKEE</sequence>
<evidence type="ECO:0000313" key="2">
    <source>
        <dbReference type="EMBL" id="GJT04893.1"/>
    </source>
</evidence>
<evidence type="ECO:0000256" key="1">
    <source>
        <dbReference type="SAM" id="MobiDB-lite"/>
    </source>
</evidence>
<feature type="region of interest" description="Disordered" evidence="1">
    <location>
        <begin position="494"/>
        <end position="514"/>
    </location>
</feature>
<feature type="region of interest" description="Disordered" evidence="1">
    <location>
        <begin position="109"/>
        <end position="221"/>
    </location>
</feature>
<feature type="compositionally biased region" description="Basic and acidic residues" evidence="1">
    <location>
        <begin position="140"/>
        <end position="152"/>
    </location>
</feature>
<feature type="region of interest" description="Disordered" evidence="1">
    <location>
        <begin position="249"/>
        <end position="295"/>
    </location>
</feature>
<reference evidence="2" key="1">
    <citation type="journal article" date="2022" name="Int. J. Mol. Sci.">
        <title>Draft Genome of Tanacetum Coccineum: Genomic Comparison of Closely Related Tanacetum-Family Plants.</title>
        <authorList>
            <person name="Yamashiro T."/>
            <person name="Shiraishi A."/>
            <person name="Nakayama K."/>
            <person name="Satake H."/>
        </authorList>
    </citation>
    <scope>NUCLEOTIDE SEQUENCE</scope>
</reference>
<feature type="compositionally biased region" description="Polar residues" evidence="1">
    <location>
        <begin position="153"/>
        <end position="173"/>
    </location>
</feature>
<comment type="caution">
    <text evidence="2">The sequence shown here is derived from an EMBL/GenBank/DDBJ whole genome shotgun (WGS) entry which is preliminary data.</text>
</comment>
<evidence type="ECO:0000313" key="3">
    <source>
        <dbReference type="Proteomes" id="UP001151760"/>
    </source>
</evidence>
<feature type="compositionally biased region" description="Polar residues" evidence="1">
    <location>
        <begin position="129"/>
        <end position="138"/>
    </location>
</feature>
<keyword evidence="3" id="KW-1185">Reference proteome</keyword>
<organism evidence="2 3">
    <name type="scientific">Tanacetum coccineum</name>
    <dbReference type="NCBI Taxonomy" id="301880"/>
    <lineage>
        <taxon>Eukaryota</taxon>
        <taxon>Viridiplantae</taxon>
        <taxon>Streptophyta</taxon>
        <taxon>Embryophyta</taxon>
        <taxon>Tracheophyta</taxon>
        <taxon>Spermatophyta</taxon>
        <taxon>Magnoliopsida</taxon>
        <taxon>eudicotyledons</taxon>
        <taxon>Gunneridae</taxon>
        <taxon>Pentapetalae</taxon>
        <taxon>asterids</taxon>
        <taxon>campanulids</taxon>
        <taxon>Asterales</taxon>
        <taxon>Asteraceae</taxon>
        <taxon>Asteroideae</taxon>
        <taxon>Anthemideae</taxon>
        <taxon>Anthemidinae</taxon>
        <taxon>Tanacetum</taxon>
    </lineage>
</organism>
<dbReference type="EMBL" id="BQNB010012543">
    <property type="protein sequence ID" value="GJT04893.1"/>
    <property type="molecule type" value="Genomic_DNA"/>
</dbReference>
<feature type="compositionally biased region" description="Basic and acidic residues" evidence="1">
    <location>
        <begin position="211"/>
        <end position="221"/>
    </location>
</feature>
<feature type="compositionally biased region" description="Pro residues" evidence="1">
    <location>
        <begin position="190"/>
        <end position="207"/>
    </location>
</feature>
<accession>A0ABQ5AUI5</accession>
<feature type="compositionally biased region" description="Basic and acidic residues" evidence="1">
    <location>
        <begin position="334"/>
        <end position="343"/>
    </location>
</feature>
<protein>
    <submittedName>
        <fullName evidence="2">Uncharacterized protein</fullName>
    </submittedName>
</protein>
<feature type="compositionally biased region" description="Basic and acidic residues" evidence="1">
    <location>
        <begin position="177"/>
        <end position="186"/>
    </location>
</feature>
<dbReference type="Proteomes" id="UP001151760">
    <property type="component" value="Unassembled WGS sequence"/>
</dbReference>
<gene>
    <name evidence="2" type="ORF">Tco_0839355</name>
</gene>
<name>A0ABQ5AUI5_9ASTR</name>
<feature type="region of interest" description="Disordered" evidence="1">
    <location>
        <begin position="334"/>
        <end position="353"/>
    </location>
</feature>
<reference evidence="2" key="2">
    <citation type="submission" date="2022-01" db="EMBL/GenBank/DDBJ databases">
        <authorList>
            <person name="Yamashiro T."/>
            <person name="Shiraishi A."/>
            <person name="Satake H."/>
            <person name="Nakayama K."/>
        </authorList>
    </citation>
    <scope>NUCLEOTIDE SEQUENCE</scope>
</reference>